<evidence type="ECO:0000313" key="1">
    <source>
        <dbReference type="EMBL" id="CAL1611387.1"/>
    </source>
</evidence>
<gene>
    <name evidence="1" type="ORF">KC01_LOCUS37814</name>
</gene>
<keyword evidence="2" id="KW-1185">Reference proteome</keyword>
<dbReference type="EMBL" id="OZ035829">
    <property type="protein sequence ID" value="CAL1611387.1"/>
    <property type="molecule type" value="Genomic_DNA"/>
</dbReference>
<name>A0AAV2MDC6_KNICA</name>
<dbReference type="AlphaFoldDB" id="A0AAV2MDC6"/>
<dbReference type="Proteomes" id="UP001497482">
    <property type="component" value="Chromosome 7"/>
</dbReference>
<reference evidence="1 2" key="1">
    <citation type="submission" date="2024-04" db="EMBL/GenBank/DDBJ databases">
        <authorList>
            <person name="Waldvogel A.-M."/>
            <person name="Schoenle A."/>
        </authorList>
    </citation>
    <scope>NUCLEOTIDE SEQUENCE [LARGE SCALE GENOMIC DNA]</scope>
</reference>
<protein>
    <submittedName>
        <fullName evidence="1">Uncharacterized protein</fullName>
    </submittedName>
</protein>
<accession>A0AAV2MDC6</accession>
<evidence type="ECO:0000313" key="2">
    <source>
        <dbReference type="Proteomes" id="UP001497482"/>
    </source>
</evidence>
<sequence>MCISPSERHQIKTCRSALADSLFICAYDSVVARGAKAVGVSQMRITRPRLLSRLLGSAYVPRADVFSLATVGPWERALESSRSGVFVVRTTPRLILTGACNRAHQAGFYETITFKFSQIPHPCLKPLISLELDGEIVYDKETDM</sequence>
<proteinExistence type="predicted"/>
<organism evidence="1 2">
    <name type="scientific">Knipowitschia caucasica</name>
    <name type="common">Caucasian dwarf goby</name>
    <name type="synonym">Pomatoschistus caucasicus</name>
    <dbReference type="NCBI Taxonomy" id="637954"/>
    <lineage>
        <taxon>Eukaryota</taxon>
        <taxon>Metazoa</taxon>
        <taxon>Chordata</taxon>
        <taxon>Craniata</taxon>
        <taxon>Vertebrata</taxon>
        <taxon>Euteleostomi</taxon>
        <taxon>Actinopterygii</taxon>
        <taxon>Neopterygii</taxon>
        <taxon>Teleostei</taxon>
        <taxon>Neoteleostei</taxon>
        <taxon>Acanthomorphata</taxon>
        <taxon>Gobiaria</taxon>
        <taxon>Gobiiformes</taxon>
        <taxon>Gobioidei</taxon>
        <taxon>Gobiidae</taxon>
        <taxon>Gobiinae</taxon>
        <taxon>Knipowitschia</taxon>
    </lineage>
</organism>